<gene>
    <name evidence="5" type="ORF">RB653_005201</name>
</gene>
<dbReference type="GO" id="GO:0003723">
    <property type="term" value="F:RNA binding"/>
    <property type="evidence" value="ECO:0007669"/>
    <property type="project" value="TreeGrafter"/>
</dbReference>
<dbReference type="InterPro" id="IPR018256">
    <property type="entry name" value="Ribosomal_eL13_CS"/>
</dbReference>
<dbReference type="InterPro" id="IPR001380">
    <property type="entry name" value="Ribosomal_eL13"/>
</dbReference>
<evidence type="ECO:0000256" key="1">
    <source>
        <dbReference type="ARBA" id="ARBA00005640"/>
    </source>
</evidence>
<reference evidence="5 6" key="1">
    <citation type="submission" date="2023-11" db="EMBL/GenBank/DDBJ databases">
        <title>Dfirmibasis_genome.</title>
        <authorList>
            <person name="Edelbroek B."/>
            <person name="Kjellin J."/>
            <person name="Jerlstrom-Hultqvist J."/>
            <person name="Soderbom F."/>
        </authorList>
    </citation>
    <scope>NUCLEOTIDE SEQUENCE [LARGE SCALE GENOMIC DNA]</scope>
    <source>
        <strain evidence="5 6">TNS-C-14</strain>
    </source>
</reference>
<evidence type="ECO:0000313" key="6">
    <source>
        <dbReference type="Proteomes" id="UP001344447"/>
    </source>
</evidence>
<keyword evidence="3 4" id="KW-0687">Ribonucleoprotein</keyword>
<evidence type="ECO:0000256" key="4">
    <source>
        <dbReference type="RuleBase" id="RU000572"/>
    </source>
</evidence>
<proteinExistence type="inferred from homology"/>
<dbReference type="HAMAP" id="MF_00499">
    <property type="entry name" value="Ribosomal_eL13"/>
    <property type="match status" value="1"/>
</dbReference>
<dbReference type="GO" id="GO:0006412">
    <property type="term" value="P:translation"/>
    <property type="evidence" value="ECO:0007669"/>
    <property type="project" value="InterPro"/>
</dbReference>
<dbReference type="AlphaFoldDB" id="A0AAN7UB26"/>
<dbReference type="GO" id="GO:0022625">
    <property type="term" value="C:cytosolic large ribosomal subunit"/>
    <property type="evidence" value="ECO:0007669"/>
    <property type="project" value="TreeGrafter"/>
</dbReference>
<organism evidence="5 6">
    <name type="scientific">Dictyostelium firmibasis</name>
    <dbReference type="NCBI Taxonomy" id="79012"/>
    <lineage>
        <taxon>Eukaryota</taxon>
        <taxon>Amoebozoa</taxon>
        <taxon>Evosea</taxon>
        <taxon>Eumycetozoa</taxon>
        <taxon>Dictyostelia</taxon>
        <taxon>Dictyosteliales</taxon>
        <taxon>Dictyosteliaceae</taxon>
        <taxon>Dictyostelium</taxon>
    </lineage>
</organism>
<dbReference type="PANTHER" id="PTHR11722:SF0">
    <property type="entry name" value="LARGE RIBOSOMAL SUBUNIT PROTEIN EL13"/>
    <property type="match status" value="1"/>
</dbReference>
<dbReference type="PROSITE" id="PS01104">
    <property type="entry name" value="RIBOSOMAL_L13E"/>
    <property type="match status" value="1"/>
</dbReference>
<evidence type="ECO:0000256" key="3">
    <source>
        <dbReference type="ARBA" id="ARBA00023274"/>
    </source>
</evidence>
<evidence type="ECO:0000313" key="5">
    <source>
        <dbReference type="EMBL" id="KAK5583603.1"/>
    </source>
</evidence>
<dbReference type="Gene3D" id="1.20.5.110">
    <property type="match status" value="1"/>
</dbReference>
<keyword evidence="2 4" id="KW-0689">Ribosomal protein</keyword>
<dbReference type="Proteomes" id="UP001344447">
    <property type="component" value="Unassembled WGS sequence"/>
</dbReference>
<protein>
    <recommendedName>
        <fullName evidence="4">60S ribosomal protein L13</fullName>
    </recommendedName>
</protein>
<comment type="caution">
    <text evidence="5">The sequence shown here is derived from an EMBL/GenBank/DDBJ whole genome shotgun (WGS) entry which is preliminary data.</text>
</comment>
<evidence type="ECO:0000256" key="2">
    <source>
        <dbReference type="ARBA" id="ARBA00022980"/>
    </source>
</evidence>
<dbReference type="Pfam" id="PF01294">
    <property type="entry name" value="Ribosomal_L13e"/>
    <property type="match status" value="1"/>
</dbReference>
<dbReference type="GO" id="GO:0003735">
    <property type="term" value="F:structural constituent of ribosome"/>
    <property type="evidence" value="ECO:0007669"/>
    <property type="project" value="InterPro"/>
</dbReference>
<keyword evidence="6" id="KW-1185">Reference proteome</keyword>
<name>A0AAN7UB26_9MYCE</name>
<comment type="similarity">
    <text evidence="1 4">Belongs to the eukaryotic ribosomal protein eL13 family.</text>
</comment>
<dbReference type="PANTHER" id="PTHR11722">
    <property type="entry name" value="60S RIBOSOMAL PROTEIN L13"/>
    <property type="match status" value="1"/>
</dbReference>
<sequence length="209" mass="23648">MPIHNKVLSNDHFRKHWQMRVRTWFNQPARKIRRRNNRIEKAAKVFPRPIATLKPVVRGSTIRYNMKVRAGRGFTLEELKAAGLTAQYARTIGVAVDTRRVNKSQQSLTLNTQRLKNYQSKLVLFPRKVNAPKKGEATKEEVAKAVQNLKPFSVKSAIAVTCEQTPRKPTEAEKKFSAYATLKAADSKAKTVGIRRKAAEIKAAKAAEK</sequence>
<dbReference type="EMBL" id="JAVFKY010000001">
    <property type="protein sequence ID" value="KAK5583603.1"/>
    <property type="molecule type" value="Genomic_DNA"/>
</dbReference>
<accession>A0AAN7UB26</accession>